<evidence type="ECO:0000256" key="1">
    <source>
        <dbReference type="SAM" id="MobiDB-lite"/>
    </source>
</evidence>
<feature type="region of interest" description="Disordered" evidence="1">
    <location>
        <begin position="113"/>
        <end position="137"/>
    </location>
</feature>
<dbReference type="EMBL" id="JXXN02000010">
    <property type="protein sequence ID" value="THD29079.1"/>
    <property type="molecule type" value="Genomic_DNA"/>
</dbReference>
<feature type="compositionally biased region" description="Polar residues" evidence="1">
    <location>
        <begin position="113"/>
        <end position="132"/>
    </location>
</feature>
<reference evidence="3" key="1">
    <citation type="submission" date="2019-03" db="EMBL/GenBank/DDBJ databases">
        <title>Improved annotation for the trematode Fasciola hepatica.</title>
        <authorList>
            <person name="Choi Y.-J."/>
            <person name="Martin J."/>
            <person name="Mitreva M."/>
        </authorList>
    </citation>
    <scope>NUCLEOTIDE SEQUENCE [LARGE SCALE GENOMIC DNA]</scope>
</reference>
<dbReference type="Pfam" id="PF15391">
    <property type="entry name" value="DUF4614"/>
    <property type="match status" value="1"/>
</dbReference>
<feature type="compositionally biased region" description="Basic and acidic residues" evidence="1">
    <location>
        <begin position="62"/>
        <end position="88"/>
    </location>
</feature>
<dbReference type="InterPro" id="IPR040120">
    <property type="entry name" value="C19orf44-like"/>
</dbReference>
<feature type="compositionally biased region" description="Acidic residues" evidence="1">
    <location>
        <begin position="150"/>
        <end position="163"/>
    </location>
</feature>
<accession>A0A4E0RJ72</accession>
<dbReference type="PANTHER" id="PTHR22409">
    <property type="entry name" value="CHROMOSOME 19 OPEN READING FRAME 44"/>
    <property type="match status" value="1"/>
</dbReference>
<feature type="domain" description="DUF4614" evidence="2">
    <location>
        <begin position="186"/>
        <end position="327"/>
    </location>
</feature>
<proteinExistence type="predicted"/>
<name>A0A4E0RJ72_FASHE</name>
<keyword evidence="4" id="KW-1185">Reference proteome</keyword>
<evidence type="ECO:0000313" key="4">
    <source>
        <dbReference type="Proteomes" id="UP000230066"/>
    </source>
</evidence>
<protein>
    <recommendedName>
        <fullName evidence="2">DUF4614 domain-containing protein</fullName>
    </recommendedName>
</protein>
<dbReference type="InterPro" id="IPR027884">
    <property type="entry name" value="DUF4614"/>
</dbReference>
<feature type="compositionally biased region" description="Polar residues" evidence="1">
    <location>
        <begin position="171"/>
        <end position="188"/>
    </location>
</feature>
<feature type="compositionally biased region" description="Basic and acidic residues" evidence="1">
    <location>
        <begin position="189"/>
        <end position="222"/>
    </location>
</feature>
<evidence type="ECO:0000259" key="2">
    <source>
        <dbReference type="Pfam" id="PF15391"/>
    </source>
</evidence>
<gene>
    <name evidence="3" type="ORF">D915_000056</name>
</gene>
<sequence length="349" mass="38410">MLVLKDDGEGGFGELSMVSFIDDESIKDLTTPKVMNDDASEMRCVLSSSRGVIMTNNIGNEPDSRKASQTSNRKEHSEGKQLQPEERPSTVSELENCLETEFDMDSSRVLSTCQSNTSNVPSISEINDSIASPTPGPRIISRVPVILNESDDDGAYSDDFDSEPEIRPTPLSLTDSSVAPLSNLVSNRRCNEKRSDRSVKTRGSTQERRNAHKSERKTDPRLSKTTISVEVQTAWTGDFISGYANLTPSGQIPYPMSNDTPELTQTRLQPTSIIRTAVNGKALQTLTEHNPCIVALDNMLKQQVNITRDFLATQRQLHNAISTALSRCLTTDYITWGNTAQILRSGGLP</sequence>
<organism evidence="3 4">
    <name type="scientific">Fasciola hepatica</name>
    <name type="common">Liver fluke</name>
    <dbReference type="NCBI Taxonomy" id="6192"/>
    <lineage>
        <taxon>Eukaryota</taxon>
        <taxon>Metazoa</taxon>
        <taxon>Spiralia</taxon>
        <taxon>Lophotrochozoa</taxon>
        <taxon>Platyhelminthes</taxon>
        <taxon>Trematoda</taxon>
        <taxon>Digenea</taxon>
        <taxon>Plagiorchiida</taxon>
        <taxon>Echinostomata</taxon>
        <taxon>Echinostomatoidea</taxon>
        <taxon>Fasciolidae</taxon>
        <taxon>Fasciola</taxon>
    </lineage>
</organism>
<dbReference type="AlphaFoldDB" id="A0A4E0RJ72"/>
<feature type="region of interest" description="Disordered" evidence="1">
    <location>
        <begin position="54"/>
        <end position="93"/>
    </location>
</feature>
<comment type="caution">
    <text evidence="3">The sequence shown here is derived from an EMBL/GenBank/DDBJ whole genome shotgun (WGS) entry which is preliminary data.</text>
</comment>
<feature type="region of interest" description="Disordered" evidence="1">
    <location>
        <begin position="150"/>
        <end position="224"/>
    </location>
</feature>
<dbReference type="Proteomes" id="UP000230066">
    <property type="component" value="Unassembled WGS sequence"/>
</dbReference>
<evidence type="ECO:0000313" key="3">
    <source>
        <dbReference type="EMBL" id="THD29079.1"/>
    </source>
</evidence>
<dbReference type="PANTHER" id="PTHR22409:SF2">
    <property type="entry name" value="CHROMOSOME 19 OPEN READING FRAME 44"/>
    <property type="match status" value="1"/>
</dbReference>